<proteinExistence type="predicted"/>
<evidence type="ECO:0000259" key="1">
    <source>
        <dbReference type="Pfam" id="PF01370"/>
    </source>
</evidence>
<evidence type="ECO:0000313" key="2">
    <source>
        <dbReference type="EMBL" id="MCT2589034.1"/>
    </source>
</evidence>
<reference evidence="2 3" key="1">
    <citation type="submission" date="2021-10" db="EMBL/GenBank/DDBJ databases">
        <title>Streptomyces gossypii sp. nov., isolated from soil collected from cotton field.</title>
        <authorList>
            <person name="Ge X."/>
            <person name="Chen X."/>
            <person name="Liu W."/>
        </authorList>
    </citation>
    <scope>NUCLEOTIDE SEQUENCE [LARGE SCALE GENOMIC DNA]</scope>
    <source>
        <strain evidence="2 3">N2-109</strain>
    </source>
</reference>
<name>A0ABT2JMC8_9ACTN</name>
<comment type="caution">
    <text evidence="2">The sequence shown here is derived from an EMBL/GenBank/DDBJ whole genome shotgun (WGS) entry which is preliminary data.</text>
</comment>
<dbReference type="RefSeq" id="WP_260216026.1">
    <property type="nucleotide sequence ID" value="NZ_JAJAGO010000002.1"/>
</dbReference>
<dbReference type="Proteomes" id="UP001156389">
    <property type="component" value="Unassembled WGS sequence"/>
</dbReference>
<organism evidence="2 3">
    <name type="scientific">Streptomyces gossypii</name>
    <dbReference type="NCBI Taxonomy" id="2883101"/>
    <lineage>
        <taxon>Bacteria</taxon>
        <taxon>Bacillati</taxon>
        <taxon>Actinomycetota</taxon>
        <taxon>Actinomycetes</taxon>
        <taxon>Kitasatosporales</taxon>
        <taxon>Streptomycetaceae</taxon>
        <taxon>Streptomyces</taxon>
    </lineage>
</organism>
<accession>A0ABT2JMC8</accession>
<dbReference type="InterPro" id="IPR036291">
    <property type="entry name" value="NAD(P)-bd_dom_sf"/>
</dbReference>
<sequence length="319" mass="34351">MSDQRPHVVLGTGPAGRTLAGELLSRGHQVRSVNRSGRADLPSGATLVTADVTDPHQLRQVTDGAAAVYNCTHVPYEQQVQVLPLIQQSLLTALGPTGTPLVVVDTLSLYGPTGGVPMTEQTPFAATSGKGRIRAELTERYLAAHQRGDVRVALGMAADFFGPWTFVSSLGATTFPNALRGEPVPAFGDPDLPHSYSYLPDVATGLATLGERPEAWGRLWHLPVAPALTTRQVHGLIAELTGRPVHTHVVPEPVPYGPFDAAFMAEYAELFYWHTEPFVMDDSAFTQTFGLHATPMAEALRTTTDWFRRAEAGHTSRAA</sequence>
<feature type="domain" description="NAD-dependent epimerase/dehydratase" evidence="1">
    <location>
        <begin position="11"/>
        <end position="215"/>
    </location>
</feature>
<dbReference type="SUPFAM" id="SSF51735">
    <property type="entry name" value="NAD(P)-binding Rossmann-fold domains"/>
    <property type="match status" value="1"/>
</dbReference>
<dbReference type="Pfam" id="PF01370">
    <property type="entry name" value="Epimerase"/>
    <property type="match status" value="1"/>
</dbReference>
<evidence type="ECO:0000313" key="3">
    <source>
        <dbReference type="Proteomes" id="UP001156389"/>
    </source>
</evidence>
<dbReference type="EMBL" id="JAJAGO010000002">
    <property type="protein sequence ID" value="MCT2589034.1"/>
    <property type="molecule type" value="Genomic_DNA"/>
</dbReference>
<dbReference type="Gene3D" id="3.40.50.720">
    <property type="entry name" value="NAD(P)-binding Rossmann-like Domain"/>
    <property type="match status" value="1"/>
</dbReference>
<keyword evidence="3" id="KW-1185">Reference proteome</keyword>
<dbReference type="InterPro" id="IPR001509">
    <property type="entry name" value="Epimerase_deHydtase"/>
</dbReference>
<protein>
    <submittedName>
        <fullName evidence="2">NAD-dependent epimerase/dehydratase family protein</fullName>
    </submittedName>
</protein>
<gene>
    <name evidence="2" type="ORF">LHJ74_03630</name>
</gene>